<keyword evidence="2" id="KW-1185">Reference proteome</keyword>
<evidence type="ECO:0000313" key="2">
    <source>
        <dbReference type="Proteomes" id="UP000789920"/>
    </source>
</evidence>
<feature type="non-terminal residue" evidence="1">
    <location>
        <position position="589"/>
    </location>
</feature>
<evidence type="ECO:0000313" key="1">
    <source>
        <dbReference type="EMBL" id="CAG8791037.1"/>
    </source>
</evidence>
<name>A0ACA9RFX9_9GLOM</name>
<proteinExistence type="predicted"/>
<reference evidence="1" key="1">
    <citation type="submission" date="2021-06" db="EMBL/GenBank/DDBJ databases">
        <authorList>
            <person name="Kallberg Y."/>
            <person name="Tangrot J."/>
            <person name="Rosling A."/>
        </authorList>
    </citation>
    <scope>NUCLEOTIDE SEQUENCE</scope>
    <source>
        <strain evidence="1">MA461A</strain>
    </source>
</reference>
<accession>A0ACA9RFX9</accession>
<dbReference type="Proteomes" id="UP000789920">
    <property type="component" value="Unassembled WGS sequence"/>
</dbReference>
<comment type="caution">
    <text evidence="1">The sequence shown here is derived from an EMBL/GenBank/DDBJ whole genome shotgun (WGS) entry which is preliminary data.</text>
</comment>
<sequence>MNNIAIAEIPFLTESLTNNDHPIYDQQKSNAIHCFIASEKIKLTFNMNQLKPSEKFLNAVEKAINSNYPFCNLKNVFDRFGYICPCSIILGRTFSKIGESDNNDQFVNEYIDFSAGKDESRIVEEKLEKWNRIAKNLDTSFFLDFNGDIVKSNEIYFRLKSLEEKQHWKIITQDLIPLYKILPKDKQNEIESIVSDHYHIVMTGITNITHDNQVCINIQFECPLQDSDYEMFGCLIINEQNESDVMIRFSLANQYGCRATIHKLDTKSIPIGAQVFWIVLAKGHGYFSLHSRNIQIACGNERLTGQLPINVKIQLPTSMNPWLNSCFLVTGFDSKCFNRNQVIKSKLKDFSETCLSVEVFQYNFDDIHSEIKNLTMRWCIIDTHRKDKKDHITVDVGAKTLSLNFLGVLTSNVFSGNHTGIKSEKENHSHLEKISQKSQKYHEETHLRGEHVGKFGGPTTVAGQTLSAVQTVGDAITPFVPLFGMVTNILNQMLSIYENAKYRVEIAQMAVKSFQRKYQANEKKFRNQNYYYAWVRFVNVLYNIKKFSKEVTQLTNFQKFINANAVKKAFEKNIKEFEEVYSDLNFTMA</sequence>
<gene>
    <name evidence="1" type="ORF">RPERSI_LOCUS19156</name>
</gene>
<dbReference type="EMBL" id="CAJVQC010051990">
    <property type="protein sequence ID" value="CAG8791037.1"/>
    <property type="molecule type" value="Genomic_DNA"/>
</dbReference>
<protein>
    <submittedName>
        <fullName evidence="1">22871_t:CDS:1</fullName>
    </submittedName>
</protein>
<organism evidence="1 2">
    <name type="scientific">Racocetra persica</name>
    <dbReference type="NCBI Taxonomy" id="160502"/>
    <lineage>
        <taxon>Eukaryota</taxon>
        <taxon>Fungi</taxon>
        <taxon>Fungi incertae sedis</taxon>
        <taxon>Mucoromycota</taxon>
        <taxon>Glomeromycotina</taxon>
        <taxon>Glomeromycetes</taxon>
        <taxon>Diversisporales</taxon>
        <taxon>Gigasporaceae</taxon>
        <taxon>Racocetra</taxon>
    </lineage>
</organism>